<evidence type="ECO:0000313" key="12">
    <source>
        <dbReference type="Proteomes" id="UP000052976"/>
    </source>
</evidence>
<comment type="pathway">
    <text evidence="2 7">Protein modification; protein glycosylation.</text>
</comment>
<comment type="cofactor">
    <cofactor evidence="7">
        <name>Mn(2+)</name>
        <dbReference type="ChEBI" id="CHEBI:29035"/>
    </cofactor>
</comment>
<keyword evidence="6 7" id="KW-1015">Disulfide bond</keyword>
<dbReference type="UniPathway" id="UPA00378"/>
<dbReference type="CDD" id="cd23442">
    <property type="entry name" value="beta-trefoil_Ricin_GALNT15"/>
    <property type="match status" value="1"/>
</dbReference>
<dbReference type="EMBL" id="KK718644">
    <property type="protein sequence ID" value="KFO57850.1"/>
    <property type="molecule type" value="Genomic_DNA"/>
</dbReference>
<evidence type="ECO:0000256" key="6">
    <source>
        <dbReference type="ARBA" id="ARBA00023157"/>
    </source>
</evidence>
<dbReference type="STRING" id="85066.A0A091F7I1"/>
<keyword evidence="9" id="KW-0732">Signal</keyword>
<dbReference type="SUPFAM" id="SSF53448">
    <property type="entry name" value="Nucleotide-diphospho-sugar transferases"/>
    <property type="match status" value="1"/>
</dbReference>
<keyword evidence="4 7" id="KW-0430">Lectin</keyword>
<dbReference type="InterPro" id="IPR000772">
    <property type="entry name" value="Ricin_B_lectin"/>
</dbReference>
<feature type="chain" id="PRO_5001873293" description="Polypeptide N-acetylgalactosaminyltransferase" evidence="9">
    <location>
        <begin position="33"/>
        <end position="653"/>
    </location>
</feature>
<dbReference type="PANTHER" id="PTHR11675">
    <property type="entry name" value="N-ACETYLGALACTOSAMINYLTRANSFERASE"/>
    <property type="match status" value="1"/>
</dbReference>
<comment type="similarity">
    <text evidence="7">Belongs to the glycosyltransferase 2 family. GalNAc-T subfamily.</text>
</comment>
<dbReference type="GO" id="GO:0000139">
    <property type="term" value="C:Golgi membrane"/>
    <property type="evidence" value="ECO:0007669"/>
    <property type="project" value="UniProtKB-SubCell"/>
</dbReference>
<feature type="signal peptide" evidence="9">
    <location>
        <begin position="1"/>
        <end position="32"/>
    </location>
</feature>
<comment type="subcellular location">
    <subcellularLocation>
        <location evidence="1 7">Golgi apparatus membrane</location>
        <topology evidence="1 7">Single-pass type II membrane protein</topology>
    </subcellularLocation>
</comment>
<dbReference type="Pfam" id="PF00652">
    <property type="entry name" value="Ricin_B_lectin"/>
    <property type="match status" value="1"/>
</dbReference>
<dbReference type="SUPFAM" id="SSF50370">
    <property type="entry name" value="Ricin B-like lectins"/>
    <property type="match status" value="1"/>
</dbReference>
<feature type="compositionally biased region" description="Basic residues" evidence="8">
    <location>
        <begin position="104"/>
        <end position="121"/>
    </location>
</feature>
<dbReference type="Pfam" id="PF00535">
    <property type="entry name" value="Glycos_transf_2"/>
    <property type="match status" value="1"/>
</dbReference>
<evidence type="ECO:0000256" key="1">
    <source>
        <dbReference type="ARBA" id="ARBA00004323"/>
    </source>
</evidence>
<reference evidence="11 12" key="1">
    <citation type="submission" date="2014-04" db="EMBL/GenBank/DDBJ databases">
        <title>Genome evolution of avian class.</title>
        <authorList>
            <person name="Zhang G."/>
            <person name="Li C."/>
        </authorList>
    </citation>
    <scope>NUCLEOTIDE SEQUENCE [LARGE SCALE GENOMIC DNA]</scope>
    <source>
        <strain evidence="11">BGI_N302</strain>
    </source>
</reference>
<evidence type="ECO:0000259" key="10">
    <source>
        <dbReference type="SMART" id="SM00458"/>
    </source>
</evidence>
<keyword evidence="7" id="KW-0328">Glycosyltransferase</keyword>
<evidence type="ECO:0000256" key="9">
    <source>
        <dbReference type="SAM" id="SignalP"/>
    </source>
</evidence>
<evidence type="ECO:0000256" key="7">
    <source>
        <dbReference type="RuleBase" id="RU361242"/>
    </source>
</evidence>
<dbReference type="GO" id="GO:0030246">
    <property type="term" value="F:carbohydrate binding"/>
    <property type="evidence" value="ECO:0007669"/>
    <property type="project" value="UniProtKB-KW"/>
</dbReference>
<dbReference type="GO" id="GO:0004653">
    <property type="term" value="F:polypeptide N-acetylgalactosaminyltransferase activity"/>
    <property type="evidence" value="ECO:0007669"/>
    <property type="project" value="TreeGrafter"/>
</dbReference>
<dbReference type="Gene3D" id="2.80.10.50">
    <property type="match status" value="1"/>
</dbReference>
<dbReference type="PANTHER" id="PTHR11675:SF36">
    <property type="entry name" value="POLYPEPTIDE N-ACETYLGALACTOSAMINYLTRANSFERASE 15"/>
    <property type="match status" value="1"/>
</dbReference>
<accession>A0A091F7I1</accession>
<feature type="region of interest" description="Disordered" evidence="8">
    <location>
        <begin position="101"/>
        <end position="153"/>
    </location>
</feature>
<gene>
    <name evidence="11" type="ORF">N302_12305</name>
</gene>
<evidence type="ECO:0000256" key="3">
    <source>
        <dbReference type="ARBA" id="ARBA00012644"/>
    </source>
</evidence>
<evidence type="ECO:0000256" key="4">
    <source>
        <dbReference type="ARBA" id="ARBA00022734"/>
    </source>
</evidence>
<dbReference type="FunFam" id="2.80.10.50:FF:000107">
    <property type="entry name" value="Polypeptide N-acetylgalactosaminyltransferase"/>
    <property type="match status" value="1"/>
</dbReference>
<sequence length="653" mass="74272">MFLRKKCRYGSRKLQFLLLFLMLGFLLLMVTTLNPPPSNQSKEGTFQPVEFNPREGYQMDFVETQEMLEAQEESQQYYPLDGLSPFISLREDELIMAVVSPTGKRNHSKARKGYRMVKQQSRRPERKAEGDPESQPLSLPLQDGQGAAAGERPLGLDTHGFNEVLSERIALRRDLPEVRHPLCLQQKYDSSLPTASVIICFHDEAWSTLLRTVHSIMDTAPKAFLKDIILVDDLSQQGPLKSALSEYISKLDGVKLIRSNKRLGVIRGRMLGAARATGDVLIFMDSHCECQKGWLEPLLARLSSNRNSVVSPVIDVIDWKTFQYYHSVGLHRGVFDWKLDFHWEAVPEHEEKVRQSPISPIRQCALLSSAAKLYSLVLFDNSALSSLPQANPRITLQLFFILTWLCGGSVEIIPCSRVGHVYRNHFPRAFSYEEAIVRNKIRIAETWLGSFKENFYKHDTVAFLISKVKTSVEVSEVCVEIEKPDCTERLQLQKRLGCRNFQWFVSNVYPELSQLGDTPRFSGKLYSTGVGFCADYRPGRATAEGSIELSPCSDSLTQHFEYNSVKEIRLGSAPLLCFDVRRGKVIPQNCTKETDSSNQHWDVQENGMIVHVLSGKCIEAGKREDEKDLFLCACNKNANQVWQFERSHGLRQR</sequence>
<evidence type="ECO:0000256" key="2">
    <source>
        <dbReference type="ARBA" id="ARBA00004922"/>
    </source>
</evidence>
<protein>
    <recommendedName>
        <fullName evidence="3 7">Polypeptide N-acetylgalactosaminyltransferase</fullName>
        <ecNumber evidence="7">2.4.1.-</ecNumber>
    </recommendedName>
    <alternativeName>
        <fullName evidence="7">Protein-UDP acetylgalactosaminyltransferase</fullName>
    </alternativeName>
</protein>
<keyword evidence="7" id="KW-0464">Manganese</keyword>
<name>A0A091F7I1_CORBR</name>
<evidence type="ECO:0000313" key="11">
    <source>
        <dbReference type="EMBL" id="KFO57850.1"/>
    </source>
</evidence>
<keyword evidence="7 11" id="KW-0808">Transferase</keyword>
<feature type="domain" description="Ricin B lectin" evidence="10">
    <location>
        <begin position="523"/>
        <end position="645"/>
    </location>
</feature>
<dbReference type="PROSITE" id="PS50231">
    <property type="entry name" value="RICIN_B_LECTIN"/>
    <property type="match status" value="1"/>
</dbReference>
<evidence type="ECO:0000256" key="5">
    <source>
        <dbReference type="ARBA" id="ARBA00023034"/>
    </source>
</evidence>
<dbReference type="InterPro" id="IPR001173">
    <property type="entry name" value="Glyco_trans_2-like"/>
</dbReference>
<proteinExistence type="inferred from homology"/>
<dbReference type="EC" id="2.4.1.-" evidence="7"/>
<organism evidence="11 12">
    <name type="scientific">Corvus brachyrhynchos</name>
    <name type="common">American crow</name>
    <dbReference type="NCBI Taxonomy" id="85066"/>
    <lineage>
        <taxon>Eukaryota</taxon>
        <taxon>Metazoa</taxon>
        <taxon>Chordata</taxon>
        <taxon>Craniata</taxon>
        <taxon>Vertebrata</taxon>
        <taxon>Euteleostomi</taxon>
        <taxon>Archelosauria</taxon>
        <taxon>Archosauria</taxon>
        <taxon>Dinosauria</taxon>
        <taxon>Saurischia</taxon>
        <taxon>Theropoda</taxon>
        <taxon>Coelurosauria</taxon>
        <taxon>Aves</taxon>
        <taxon>Neognathae</taxon>
        <taxon>Neoaves</taxon>
        <taxon>Telluraves</taxon>
        <taxon>Australaves</taxon>
        <taxon>Passeriformes</taxon>
        <taxon>Corvoidea</taxon>
        <taxon>Corvidae</taxon>
        <taxon>Corvus</taxon>
    </lineage>
</organism>
<dbReference type="InterPro" id="IPR035992">
    <property type="entry name" value="Ricin_B-like_lectins"/>
</dbReference>
<keyword evidence="5 7" id="KW-0333">Golgi apparatus</keyword>
<dbReference type="InterPro" id="IPR029044">
    <property type="entry name" value="Nucleotide-diphossugar_trans"/>
</dbReference>
<dbReference type="SMART" id="SM00458">
    <property type="entry name" value="RICIN"/>
    <property type="match status" value="1"/>
</dbReference>
<dbReference type="Gene3D" id="3.90.550.10">
    <property type="entry name" value="Spore Coat Polysaccharide Biosynthesis Protein SpsA, Chain A"/>
    <property type="match status" value="1"/>
</dbReference>
<dbReference type="AlphaFoldDB" id="A0A091F7I1"/>
<keyword evidence="12" id="KW-1185">Reference proteome</keyword>
<dbReference type="Proteomes" id="UP000052976">
    <property type="component" value="Unassembled WGS sequence"/>
</dbReference>
<dbReference type="GO" id="GO:0006493">
    <property type="term" value="P:protein O-linked glycosylation"/>
    <property type="evidence" value="ECO:0007669"/>
    <property type="project" value="TreeGrafter"/>
</dbReference>
<evidence type="ECO:0000256" key="8">
    <source>
        <dbReference type="SAM" id="MobiDB-lite"/>
    </source>
</evidence>